<feature type="compositionally biased region" description="Low complexity" evidence="1">
    <location>
        <begin position="108"/>
        <end position="126"/>
    </location>
</feature>
<evidence type="ECO:0000256" key="1">
    <source>
        <dbReference type="SAM" id="MobiDB-lite"/>
    </source>
</evidence>
<reference evidence="2 3" key="1">
    <citation type="submission" date="2021-07" db="EMBL/GenBank/DDBJ databases">
        <authorList>
            <person name="Palmer J.M."/>
        </authorList>
    </citation>
    <scope>NUCLEOTIDE SEQUENCE [LARGE SCALE GENOMIC DNA]</scope>
    <source>
        <strain evidence="2 3">AT_MEX2019</strain>
        <tissue evidence="2">Muscle</tissue>
    </source>
</reference>
<sequence length="174" mass="18810">MLLPSVFLHSGSVQPHIMTVGPSHETDRAEKLVQWCQQQDFELKVKYRENIEIEPSPILLVEMEEVFGGSGLVLASPGYKPNQRSSTFVSSALVFSSSRQRRRHRPSSKPAAVTAESSPPAAAAAAEPFPPAVVAVEPSTSATASAEQPMPAVFREELSSYAAKSPCPSDQMME</sequence>
<feature type="non-terminal residue" evidence="2">
    <location>
        <position position="174"/>
    </location>
</feature>
<proteinExistence type="predicted"/>
<name>A0ABU7A6R2_9TELE</name>
<evidence type="ECO:0000313" key="3">
    <source>
        <dbReference type="Proteomes" id="UP001345963"/>
    </source>
</evidence>
<dbReference type="EMBL" id="JAHUTI010002593">
    <property type="protein sequence ID" value="MED6233459.1"/>
    <property type="molecule type" value="Genomic_DNA"/>
</dbReference>
<accession>A0ABU7A6R2</accession>
<protein>
    <submittedName>
        <fullName evidence="2">Uncharacterized protein</fullName>
    </submittedName>
</protein>
<keyword evidence="3" id="KW-1185">Reference proteome</keyword>
<feature type="region of interest" description="Disordered" evidence="1">
    <location>
        <begin position="97"/>
        <end position="126"/>
    </location>
</feature>
<dbReference type="Proteomes" id="UP001345963">
    <property type="component" value="Unassembled WGS sequence"/>
</dbReference>
<organism evidence="2 3">
    <name type="scientific">Ataeniobius toweri</name>
    <dbReference type="NCBI Taxonomy" id="208326"/>
    <lineage>
        <taxon>Eukaryota</taxon>
        <taxon>Metazoa</taxon>
        <taxon>Chordata</taxon>
        <taxon>Craniata</taxon>
        <taxon>Vertebrata</taxon>
        <taxon>Euteleostomi</taxon>
        <taxon>Actinopterygii</taxon>
        <taxon>Neopterygii</taxon>
        <taxon>Teleostei</taxon>
        <taxon>Neoteleostei</taxon>
        <taxon>Acanthomorphata</taxon>
        <taxon>Ovalentaria</taxon>
        <taxon>Atherinomorphae</taxon>
        <taxon>Cyprinodontiformes</taxon>
        <taxon>Goodeidae</taxon>
        <taxon>Ataeniobius</taxon>
    </lineage>
</organism>
<gene>
    <name evidence="2" type="ORF">ATANTOWER_012102</name>
</gene>
<evidence type="ECO:0000313" key="2">
    <source>
        <dbReference type="EMBL" id="MED6233459.1"/>
    </source>
</evidence>
<comment type="caution">
    <text evidence="2">The sequence shown here is derived from an EMBL/GenBank/DDBJ whole genome shotgun (WGS) entry which is preliminary data.</text>
</comment>